<evidence type="ECO:0000313" key="3">
    <source>
        <dbReference type="Proteomes" id="UP000054047"/>
    </source>
</evidence>
<feature type="chain" id="PRO_5002159397" description="Kunitz/Bovine pancreatic trypsin inhibitor domain protein" evidence="1">
    <location>
        <begin position="21"/>
        <end position="78"/>
    </location>
</feature>
<evidence type="ECO:0000313" key="2">
    <source>
        <dbReference type="EMBL" id="KIH62848.1"/>
    </source>
</evidence>
<protein>
    <recommendedName>
        <fullName evidence="4">Kunitz/Bovine pancreatic trypsin inhibitor domain protein</fullName>
    </recommendedName>
</protein>
<evidence type="ECO:0000256" key="1">
    <source>
        <dbReference type="SAM" id="SignalP"/>
    </source>
</evidence>
<proteinExistence type="predicted"/>
<evidence type="ECO:0008006" key="4">
    <source>
        <dbReference type="Google" id="ProtNLM"/>
    </source>
</evidence>
<keyword evidence="3" id="KW-1185">Reference proteome</keyword>
<feature type="signal peptide" evidence="1">
    <location>
        <begin position="1"/>
        <end position="20"/>
    </location>
</feature>
<feature type="non-terminal residue" evidence="2">
    <location>
        <position position="78"/>
    </location>
</feature>
<gene>
    <name evidence="2" type="ORF">ANCDUO_06864</name>
</gene>
<sequence length="78" mass="8665">MKLLVLFFLCLFTASGATQAMQSRCRLPVDEGRPCKKREGGRSSDQDICARECFIEDVMAIRTDSKLKKNAGELVAPL</sequence>
<reference evidence="2 3" key="1">
    <citation type="submission" date="2013-12" db="EMBL/GenBank/DDBJ databases">
        <title>Draft genome of the parsitic nematode Ancylostoma duodenale.</title>
        <authorList>
            <person name="Mitreva M."/>
        </authorList>
    </citation>
    <scope>NUCLEOTIDE SEQUENCE [LARGE SCALE GENOMIC DNA]</scope>
    <source>
        <strain evidence="2 3">Zhejiang</strain>
    </source>
</reference>
<dbReference type="Proteomes" id="UP000054047">
    <property type="component" value="Unassembled WGS sequence"/>
</dbReference>
<accession>A0A0C2D0K7</accession>
<dbReference type="OrthoDB" id="10522668at2759"/>
<dbReference type="EMBL" id="KN729037">
    <property type="protein sequence ID" value="KIH62848.1"/>
    <property type="molecule type" value="Genomic_DNA"/>
</dbReference>
<name>A0A0C2D0K7_9BILA</name>
<keyword evidence="1" id="KW-0732">Signal</keyword>
<dbReference type="AlphaFoldDB" id="A0A0C2D0K7"/>
<organism evidence="2 3">
    <name type="scientific">Ancylostoma duodenale</name>
    <dbReference type="NCBI Taxonomy" id="51022"/>
    <lineage>
        <taxon>Eukaryota</taxon>
        <taxon>Metazoa</taxon>
        <taxon>Ecdysozoa</taxon>
        <taxon>Nematoda</taxon>
        <taxon>Chromadorea</taxon>
        <taxon>Rhabditida</taxon>
        <taxon>Rhabditina</taxon>
        <taxon>Rhabditomorpha</taxon>
        <taxon>Strongyloidea</taxon>
        <taxon>Ancylostomatidae</taxon>
        <taxon>Ancylostomatinae</taxon>
        <taxon>Ancylostoma</taxon>
    </lineage>
</organism>